<dbReference type="RefSeq" id="WP_073609678.1">
    <property type="nucleotide sequence ID" value="NZ_MRCG01000013.1"/>
</dbReference>
<evidence type="ECO:0000313" key="9">
    <source>
        <dbReference type="EMBL" id="OKH46451.1"/>
    </source>
</evidence>
<protein>
    <submittedName>
        <fullName evidence="9">GTPase</fullName>
    </submittedName>
</protein>
<evidence type="ECO:0000256" key="2">
    <source>
        <dbReference type="ARBA" id="ARBA00022692"/>
    </source>
</evidence>
<proteinExistence type="predicted"/>
<dbReference type="GO" id="GO:0016020">
    <property type="term" value="C:membrane"/>
    <property type="evidence" value="ECO:0007669"/>
    <property type="project" value="UniProtKB-SubCell"/>
</dbReference>
<dbReference type="GO" id="GO:0002098">
    <property type="term" value="P:tRNA wobble uridine modification"/>
    <property type="evidence" value="ECO:0007669"/>
    <property type="project" value="TreeGrafter"/>
</dbReference>
<keyword evidence="5" id="KW-0342">GTP-binding</keyword>
<feature type="transmembrane region" description="Helical" evidence="7">
    <location>
        <begin position="40"/>
        <end position="65"/>
    </location>
</feature>
<dbReference type="NCBIfam" id="TIGR00231">
    <property type="entry name" value="small_GTP"/>
    <property type="match status" value="1"/>
</dbReference>
<dbReference type="PANTHER" id="PTHR42714:SF2">
    <property type="entry name" value="TRNA MODIFICATION GTPASE GTPBP3, MITOCHONDRIAL"/>
    <property type="match status" value="1"/>
</dbReference>
<sequence>MGRWQWVLFPLGLLVSLGALLLLADSLLRLYTLLALISPLLARATLGAVVTLGLAALGTAIYRLWPFLRPRRRRHLQAPRHAEEAATVNLLAVQRQVEQIQDQVARQALQQKASDLQAELNTRPLTIAVFGVGSAGKTALINGLLGQFVGEVGAAMGTTQVQHTYAWTIPNSSKNIQLIDTPGIAEVGIAGTEREAEARKTATEADLVVFVLDDDLRQAEYTVLKTLIAIGKRVLVVLNKADRYVEADLEALLDRLRSRVVPPLSFNDVIAVAALPQPLPQVGGGWLQMQPNLLPLQTRLADLLRQEGETLIADNLLLQTQQLGETARQMVNDQRQIQAEAIVDRYQWLGAGAIAITPLPGLDFLATAAINAQMVVELSQVYSCEVSLEEGKALALSVAKTLTGLGLVKGTVDLLALGLQTNLATVIAGRALKGASGAYLTRIAGKSFIEYFRHNQSWGDNGMGAVVEQQFRLNQRDAVMKAFIKEAVARIVPTI</sequence>
<comment type="subcellular location">
    <subcellularLocation>
        <location evidence="1">Membrane</location>
        <topology evidence="1">Multi-pass membrane protein</topology>
    </subcellularLocation>
</comment>
<comment type="caution">
    <text evidence="9">The sequence shown here is derived from an EMBL/GenBank/DDBJ whole genome shotgun (WGS) entry which is preliminary data.</text>
</comment>
<dbReference type="Pfam" id="PF05128">
    <property type="entry name" value="DUF697"/>
    <property type="match status" value="1"/>
</dbReference>
<keyword evidence="2 7" id="KW-0812">Transmembrane</keyword>
<evidence type="ECO:0000256" key="4">
    <source>
        <dbReference type="ARBA" id="ARBA00022989"/>
    </source>
</evidence>
<evidence type="ECO:0000256" key="5">
    <source>
        <dbReference type="ARBA" id="ARBA00023134"/>
    </source>
</evidence>
<dbReference type="GO" id="GO:0005525">
    <property type="term" value="F:GTP binding"/>
    <property type="evidence" value="ECO:0007669"/>
    <property type="project" value="UniProtKB-KW"/>
</dbReference>
<dbReference type="InterPro" id="IPR027417">
    <property type="entry name" value="P-loop_NTPase"/>
</dbReference>
<evidence type="ECO:0000256" key="7">
    <source>
        <dbReference type="SAM" id="Phobius"/>
    </source>
</evidence>
<dbReference type="Proteomes" id="UP000185557">
    <property type="component" value="Unassembled WGS sequence"/>
</dbReference>
<reference evidence="9 10" key="1">
    <citation type="submission" date="2016-11" db="EMBL/GenBank/DDBJ databases">
        <title>Draft Genome Sequences of Nine Cyanobacterial Strains from Diverse Habitats.</title>
        <authorList>
            <person name="Zhu T."/>
            <person name="Hou S."/>
            <person name="Lu X."/>
            <person name="Hess W.R."/>
        </authorList>
    </citation>
    <scope>NUCLEOTIDE SEQUENCE [LARGE SCALE GENOMIC DNA]</scope>
    <source>
        <strain evidence="9 10">NIES-30</strain>
    </source>
</reference>
<dbReference type="STRING" id="549789.NIES30_17315"/>
<evidence type="ECO:0000256" key="6">
    <source>
        <dbReference type="ARBA" id="ARBA00023136"/>
    </source>
</evidence>
<dbReference type="GO" id="GO:0030488">
    <property type="term" value="P:tRNA methylation"/>
    <property type="evidence" value="ECO:0007669"/>
    <property type="project" value="TreeGrafter"/>
</dbReference>
<dbReference type="Gene3D" id="3.40.50.300">
    <property type="entry name" value="P-loop containing nucleotide triphosphate hydrolases"/>
    <property type="match status" value="1"/>
</dbReference>
<dbReference type="PANTHER" id="PTHR42714">
    <property type="entry name" value="TRNA MODIFICATION GTPASE GTPBP3"/>
    <property type="match status" value="1"/>
</dbReference>
<dbReference type="SUPFAM" id="SSF52540">
    <property type="entry name" value="P-loop containing nucleoside triphosphate hydrolases"/>
    <property type="match status" value="1"/>
</dbReference>
<dbReference type="InterPro" id="IPR021147">
    <property type="entry name" value="DUF697"/>
</dbReference>
<name>A0A1U7J2P0_9CYAN</name>
<keyword evidence="6 7" id="KW-0472">Membrane</keyword>
<keyword evidence="3" id="KW-0547">Nucleotide-binding</keyword>
<dbReference type="AlphaFoldDB" id="A0A1U7J2P0"/>
<dbReference type="InterPro" id="IPR005225">
    <property type="entry name" value="Small_GTP-bd"/>
</dbReference>
<evidence type="ECO:0000259" key="8">
    <source>
        <dbReference type="Pfam" id="PF01926"/>
    </source>
</evidence>
<dbReference type="EMBL" id="MRCG01000013">
    <property type="protein sequence ID" value="OKH46451.1"/>
    <property type="molecule type" value="Genomic_DNA"/>
</dbReference>
<evidence type="ECO:0000256" key="1">
    <source>
        <dbReference type="ARBA" id="ARBA00004141"/>
    </source>
</evidence>
<dbReference type="InterPro" id="IPR006073">
    <property type="entry name" value="GTP-bd"/>
</dbReference>
<gene>
    <name evidence="9" type="ORF">NIES30_17315</name>
</gene>
<dbReference type="CDD" id="cd00880">
    <property type="entry name" value="Era_like"/>
    <property type="match status" value="1"/>
</dbReference>
<evidence type="ECO:0000256" key="3">
    <source>
        <dbReference type="ARBA" id="ARBA00022741"/>
    </source>
</evidence>
<keyword evidence="4 7" id="KW-1133">Transmembrane helix</keyword>
<keyword evidence="10" id="KW-1185">Reference proteome</keyword>
<dbReference type="GO" id="GO:0005829">
    <property type="term" value="C:cytosol"/>
    <property type="evidence" value="ECO:0007669"/>
    <property type="project" value="TreeGrafter"/>
</dbReference>
<organism evidence="9 10">
    <name type="scientific">Phormidium tenue NIES-30</name>
    <dbReference type="NCBI Taxonomy" id="549789"/>
    <lineage>
        <taxon>Bacteria</taxon>
        <taxon>Bacillati</taxon>
        <taxon>Cyanobacteriota</taxon>
        <taxon>Cyanophyceae</taxon>
        <taxon>Oscillatoriophycideae</taxon>
        <taxon>Oscillatoriales</taxon>
        <taxon>Oscillatoriaceae</taxon>
        <taxon>Phormidium</taxon>
    </lineage>
</organism>
<feature type="domain" description="G" evidence="8">
    <location>
        <begin position="126"/>
        <end position="240"/>
    </location>
</feature>
<accession>A0A1U7J2P0</accession>
<evidence type="ECO:0000313" key="10">
    <source>
        <dbReference type="Proteomes" id="UP000185557"/>
    </source>
</evidence>
<dbReference type="Pfam" id="PF01926">
    <property type="entry name" value="MMR_HSR1"/>
    <property type="match status" value="1"/>
</dbReference>